<dbReference type="EMBL" id="AP027731">
    <property type="protein sequence ID" value="BDZ46162.1"/>
    <property type="molecule type" value="Genomic_DNA"/>
</dbReference>
<evidence type="ECO:0000259" key="2">
    <source>
        <dbReference type="Pfam" id="PF00496"/>
    </source>
</evidence>
<dbReference type="PIRSF" id="PIRSF002741">
    <property type="entry name" value="MppA"/>
    <property type="match status" value="1"/>
</dbReference>
<dbReference type="InterPro" id="IPR030678">
    <property type="entry name" value="Peptide/Ni-bd"/>
</dbReference>
<dbReference type="Gene3D" id="3.40.190.10">
    <property type="entry name" value="Periplasmic binding protein-like II"/>
    <property type="match status" value="1"/>
</dbReference>
<dbReference type="Gene3D" id="3.10.105.10">
    <property type="entry name" value="Dipeptide-binding Protein, Domain 3"/>
    <property type="match status" value="1"/>
</dbReference>
<dbReference type="RefSeq" id="WP_286276257.1">
    <property type="nucleotide sequence ID" value="NZ_AP027731.1"/>
</dbReference>
<feature type="chain" id="PRO_5045319846" evidence="1">
    <location>
        <begin position="23"/>
        <end position="567"/>
    </location>
</feature>
<dbReference type="Pfam" id="PF00496">
    <property type="entry name" value="SBP_bac_5"/>
    <property type="match status" value="1"/>
</dbReference>
<accession>A0ABN6XMD8</accession>
<dbReference type="InterPro" id="IPR039424">
    <property type="entry name" value="SBP_5"/>
</dbReference>
<evidence type="ECO:0000313" key="3">
    <source>
        <dbReference type="EMBL" id="BDZ46162.1"/>
    </source>
</evidence>
<proteinExistence type="predicted"/>
<dbReference type="CDD" id="cd08501">
    <property type="entry name" value="PBP2_Lpqw"/>
    <property type="match status" value="1"/>
</dbReference>
<dbReference type="InterPro" id="IPR000914">
    <property type="entry name" value="SBP_5_dom"/>
</dbReference>
<gene>
    <name evidence="3" type="ORF">GCM10025866_20710</name>
</gene>
<keyword evidence="4" id="KW-1185">Reference proteome</keyword>
<evidence type="ECO:0000313" key="4">
    <source>
        <dbReference type="Proteomes" id="UP001321498"/>
    </source>
</evidence>
<dbReference type="Proteomes" id="UP001321498">
    <property type="component" value="Chromosome"/>
</dbReference>
<dbReference type="SUPFAM" id="SSF53850">
    <property type="entry name" value="Periplasmic binding protein-like II"/>
    <property type="match status" value="1"/>
</dbReference>
<dbReference type="PANTHER" id="PTHR30290">
    <property type="entry name" value="PERIPLASMIC BINDING COMPONENT OF ABC TRANSPORTER"/>
    <property type="match status" value="1"/>
</dbReference>
<dbReference type="PANTHER" id="PTHR30290:SF65">
    <property type="entry name" value="MONOACYL PHOSPHATIDYLINOSITOL TETRAMANNOSIDE-BINDING PROTEIN LPQW-RELATED"/>
    <property type="match status" value="1"/>
</dbReference>
<dbReference type="PROSITE" id="PS51257">
    <property type="entry name" value="PROKAR_LIPOPROTEIN"/>
    <property type="match status" value="1"/>
</dbReference>
<feature type="signal peptide" evidence="1">
    <location>
        <begin position="1"/>
        <end position="22"/>
    </location>
</feature>
<dbReference type="Gene3D" id="3.90.76.10">
    <property type="entry name" value="Dipeptide-binding Protein, Domain 1"/>
    <property type="match status" value="1"/>
</dbReference>
<sequence length="567" mass="60300">MIRKSTALAGIAVFGVGVALLAGCSTPTPSKSSAPAAELPLVGYKDVAYDDVTQGGTLNIAAAYGPNDVGNWNTAQANTADVVVLDFLAPTLGSPAIADAKGNWKPDPNFATSIELTSEDPQVVNVKLNPDAKFEGGQPITAADYQALFAAFSGKDEAYEIASSAGYDDVASFDVVSDTEFNVTFDTPYADWPNLFLANPIPASIASDPTVFNTGYVDKPVPSIGPYKFDTLDADAGVYTFVPNPDWWGPKPKLDKITMTVIEDQTAQANAFADDTLDAVEIVTPDQLSIASAKKGATIQTSGGLTYAQVTLNATAEPLDDLDVRKAVAKSIDREAIAAVMYAGMDAEPTTDGNYIFMPGQTGYEDVVGKDLAYDLKGAAQLLEKAGWKHDESAKKWTKDGKDLTLSVTVPDGTPSNSARAEQVQSSLAKNDIKVTIDTVPSGDYFTDISSGKFQMVSFGWQGTLFPISTAESLFYPAGDPAKPDEGQNYSFTTDESLGDLWDKANSELDPDKRLEIAKKINHVIAGFVPMVPIAPYVEKYATDGDLANFGTATFQSSDWTKVGFTK</sequence>
<organism evidence="3 4">
    <name type="scientific">Naasia aerilata</name>
    <dbReference type="NCBI Taxonomy" id="1162966"/>
    <lineage>
        <taxon>Bacteria</taxon>
        <taxon>Bacillati</taxon>
        <taxon>Actinomycetota</taxon>
        <taxon>Actinomycetes</taxon>
        <taxon>Micrococcales</taxon>
        <taxon>Microbacteriaceae</taxon>
        <taxon>Naasia</taxon>
    </lineage>
</organism>
<protein>
    <submittedName>
        <fullName evidence="3">Peptide ABC transporter substrate-binding protein</fullName>
    </submittedName>
</protein>
<feature type="domain" description="Solute-binding protein family 5" evidence="2">
    <location>
        <begin position="106"/>
        <end position="470"/>
    </location>
</feature>
<keyword evidence="1" id="KW-0732">Signal</keyword>
<evidence type="ECO:0000256" key="1">
    <source>
        <dbReference type="SAM" id="SignalP"/>
    </source>
</evidence>
<reference evidence="4" key="1">
    <citation type="journal article" date="2019" name="Int. J. Syst. Evol. Microbiol.">
        <title>The Global Catalogue of Microorganisms (GCM) 10K type strain sequencing project: providing services to taxonomists for standard genome sequencing and annotation.</title>
        <authorList>
            <consortium name="The Broad Institute Genomics Platform"/>
            <consortium name="The Broad Institute Genome Sequencing Center for Infectious Disease"/>
            <person name="Wu L."/>
            <person name="Ma J."/>
        </authorList>
    </citation>
    <scope>NUCLEOTIDE SEQUENCE [LARGE SCALE GENOMIC DNA]</scope>
    <source>
        <strain evidence="4">NBRC 108725</strain>
    </source>
</reference>
<name>A0ABN6XMD8_9MICO</name>